<sequence length="86" mass="9250">MSRLLVLEAAGFQKRRTVGSKPPFLTTGPLMHQMPSSSVSTMMYPYTVPDAEGGVVDILCSDTRALEKDLTAVRESENTTAGAFAL</sequence>
<dbReference type="EMBL" id="JABSTV010001245">
    <property type="protein sequence ID" value="KAH7983102.1"/>
    <property type="molecule type" value="Genomic_DNA"/>
</dbReference>
<keyword evidence="2" id="KW-1185">Reference proteome</keyword>
<evidence type="ECO:0000313" key="1">
    <source>
        <dbReference type="EMBL" id="KAH7983102.1"/>
    </source>
</evidence>
<name>A0A9D4T927_RHISA</name>
<organism evidence="1 2">
    <name type="scientific">Rhipicephalus sanguineus</name>
    <name type="common">Brown dog tick</name>
    <name type="synonym">Ixodes sanguineus</name>
    <dbReference type="NCBI Taxonomy" id="34632"/>
    <lineage>
        <taxon>Eukaryota</taxon>
        <taxon>Metazoa</taxon>
        <taxon>Ecdysozoa</taxon>
        <taxon>Arthropoda</taxon>
        <taxon>Chelicerata</taxon>
        <taxon>Arachnida</taxon>
        <taxon>Acari</taxon>
        <taxon>Parasitiformes</taxon>
        <taxon>Ixodida</taxon>
        <taxon>Ixodoidea</taxon>
        <taxon>Ixodidae</taxon>
        <taxon>Rhipicephalinae</taxon>
        <taxon>Rhipicephalus</taxon>
        <taxon>Rhipicephalus</taxon>
    </lineage>
</organism>
<evidence type="ECO:0000313" key="2">
    <source>
        <dbReference type="Proteomes" id="UP000821837"/>
    </source>
</evidence>
<dbReference type="AlphaFoldDB" id="A0A9D4T927"/>
<accession>A0A9D4T927</accession>
<comment type="caution">
    <text evidence="1">The sequence shown here is derived from an EMBL/GenBank/DDBJ whole genome shotgun (WGS) entry which is preliminary data.</text>
</comment>
<reference evidence="1" key="2">
    <citation type="submission" date="2021-09" db="EMBL/GenBank/DDBJ databases">
        <authorList>
            <person name="Jia N."/>
            <person name="Wang J."/>
            <person name="Shi W."/>
            <person name="Du L."/>
            <person name="Sun Y."/>
            <person name="Zhan W."/>
            <person name="Jiang J."/>
            <person name="Wang Q."/>
            <person name="Zhang B."/>
            <person name="Ji P."/>
            <person name="Sakyi L.B."/>
            <person name="Cui X."/>
            <person name="Yuan T."/>
            <person name="Jiang B."/>
            <person name="Yang W."/>
            <person name="Lam T.T.-Y."/>
            <person name="Chang Q."/>
            <person name="Ding S."/>
            <person name="Wang X."/>
            <person name="Zhu J."/>
            <person name="Ruan X."/>
            <person name="Zhao L."/>
            <person name="Wei J."/>
            <person name="Que T."/>
            <person name="Du C."/>
            <person name="Cheng J."/>
            <person name="Dai P."/>
            <person name="Han X."/>
            <person name="Huang E."/>
            <person name="Gao Y."/>
            <person name="Liu J."/>
            <person name="Shao H."/>
            <person name="Ye R."/>
            <person name="Li L."/>
            <person name="Wei W."/>
            <person name="Wang X."/>
            <person name="Wang C."/>
            <person name="Huo Q."/>
            <person name="Li W."/>
            <person name="Guo W."/>
            <person name="Chen H."/>
            <person name="Chen S."/>
            <person name="Zhou L."/>
            <person name="Zhou L."/>
            <person name="Ni X."/>
            <person name="Tian J."/>
            <person name="Zhou Y."/>
            <person name="Sheng Y."/>
            <person name="Liu T."/>
            <person name="Pan Y."/>
            <person name="Xia L."/>
            <person name="Li J."/>
            <person name="Zhao F."/>
            <person name="Cao W."/>
        </authorList>
    </citation>
    <scope>NUCLEOTIDE SEQUENCE</scope>
    <source>
        <strain evidence="1">Rsan-2018</strain>
        <tissue evidence="1">Larvae</tissue>
    </source>
</reference>
<protein>
    <submittedName>
        <fullName evidence="1">Uncharacterized protein</fullName>
    </submittedName>
</protein>
<gene>
    <name evidence="1" type="ORF">HPB52_009269</name>
</gene>
<dbReference type="Proteomes" id="UP000821837">
    <property type="component" value="Chromosome 1"/>
</dbReference>
<proteinExistence type="predicted"/>
<reference evidence="1" key="1">
    <citation type="journal article" date="2020" name="Cell">
        <title>Large-Scale Comparative Analyses of Tick Genomes Elucidate Their Genetic Diversity and Vector Capacities.</title>
        <authorList>
            <consortium name="Tick Genome and Microbiome Consortium (TIGMIC)"/>
            <person name="Jia N."/>
            <person name="Wang J."/>
            <person name="Shi W."/>
            <person name="Du L."/>
            <person name="Sun Y."/>
            <person name="Zhan W."/>
            <person name="Jiang J.F."/>
            <person name="Wang Q."/>
            <person name="Zhang B."/>
            <person name="Ji P."/>
            <person name="Bell-Sakyi L."/>
            <person name="Cui X.M."/>
            <person name="Yuan T.T."/>
            <person name="Jiang B.G."/>
            <person name="Yang W.F."/>
            <person name="Lam T.T."/>
            <person name="Chang Q.C."/>
            <person name="Ding S.J."/>
            <person name="Wang X.J."/>
            <person name="Zhu J.G."/>
            <person name="Ruan X.D."/>
            <person name="Zhao L."/>
            <person name="Wei J.T."/>
            <person name="Ye R.Z."/>
            <person name="Que T.C."/>
            <person name="Du C.H."/>
            <person name="Zhou Y.H."/>
            <person name="Cheng J.X."/>
            <person name="Dai P.F."/>
            <person name="Guo W.B."/>
            <person name="Han X.H."/>
            <person name="Huang E.J."/>
            <person name="Li L.F."/>
            <person name="Wei W."/>
            <person name="Gao Y.C."/>
            <person name="Liu J.Z."/>
            <person name="Shao H.Z."/>
            <person name="Wang X."/>
            <person name="Wang C.C."/>
            <person name="Yang T.C."/>
            <person name="Huo Q.B."/>
            <person name="Li W."/>
            <person name="Chen H.Y."/>
            <person name="Chen S.E."/>
            <person name="Zhou L.G."/>
            <person name="Ni X.B."/>
            <person name="Tian J.H."/>
            <person name="Sheng Y."/>
            <person name="Liu T."/>
            <person name="Pan Y.S."/>
            <person name="Xia L.Y."/>
            <person name="Li J."/>
            <person name="Zhao F."/>
            <person name="Cao W.C."/>
        </authorList>
    </citation>
    <scope>NUCLEOTIDE SEQUENCE</scope>
    <source>
        <strain evidence="1">Rsan-2018</strain>
    </source>
</reference>